<organism evidence="1 2">
    <name type="scientific">Roseinatronobacter ekhonensis</name>
    <dbReference type="NCBI Taxonomy" id="254356"/>
    <lineage>
        <taxon>Bacteria</taxon>
        <taxon>Pseudomonadati</taxon>
        <taxon>Pseudomonadota</taxon>
        <taxon>Alphaproteobacteria</taxon>
        <taxon>Rhodobacterales</taxon>
        <taxon>Paracoccaceae</taxon>
        <taxon>Roseinatronobacter</taxon>
    </lineage>
</organism>
<name>A0A3B0MC60_9RHOB</name>
<sequence length="75" mass="8390">MTPDEWQAHVTREAAKEIGKWLEARGRLDRPIASLRLADLDAMASLAISRFVVLASHKIRDAPGQHEDLENLLMG</sequence>
<accession>A0A3B0MC60</accession>
<evidence type="ECO:0000313" key="1">
    <source>
        <dbReference type="EMBL" id="SUZ33421.1"/>
    </source>
</evidence>
<dbReference type="OrthoDB" id="7690035at2"/>
<proteinExistence type="predicted"/>
<dbReference type="EMBL" id="UIHC01000049">
    <property type="protein sequence ID" value="SUZ33421.1"/>
    <property type="molecule type" value="Genomic_DNA"/>
</dbReference>
<protein>
    <submittedName>
        <fullName evidence="1">Uncharacterized protein</fullName>
    </submittedName>
</protein>
<keyword evidence="2" id="KW-1185">Reference proteome</keyword>
<gene>
    <name evidence="1" type="ORF">ROE7235_03191</name>
</gene>
<dbReference type="RefSeq" id="WP_121096476.1">
    <property type="nucleotide sequence ID" value="NZ_UIHC01000049.1"/>
</dbReference>
<evidence type="ECO:0000313" key="2">
    <source>
        <dbReference type="Proteomes" id="UP000272908"/>
    </source>
</evidence>
<dbReference type="Proteomes" id="UP000272908">
    <property type="component" value="Unassembled WGS sequence"/>
</dbReference>
<reference evidence="2" key="1">
    <citation type="submission" date="2018-08" db="EMBL/GenBank/DDBJ databases">
        <authorList>
            <person name="Rodrigo-Torres L."/>
            <person name="Arahal R. D."/>
            <person name="Lucena T."/>
        </authorList>
    </citation>
    <scope>NUCLEOTIDE SEQUENCE [LARGE SCALE GENOMIC DNA]</scope>
    <source>
        <strain evidence="2">CECT 7235</strain>
    </source>
</reference>
<dbReference type="AlphaFoldDB" id="A0A3B0MC60"/>